<dbReference type="PROSITE" id="PS50056">
    <property type="entry name" value="TYR_PHOSPHATASE_2"/>
    <property type="match status" value="1"/>
</dbReference>
<keyword evidence="7" id="KW-0238">DNA-binding</keyword>
<reference evidence="13" key="1">
    <citation type="journal article" date="2011" name="Nat. Genet.">
        <title>The Arabidopsis lyrata genome sequence and the basis of rapid genome size change.</title>
        <authorList>
            <person name="Hu T.T."/>
            <person name="Pattyn P."/>
            <person name="Bakker E.G."/>
            <person name="Cao J."/>
            <person name="Cheng J.-F."/>
            <person name="Clark R.M."/>
            <person name="Fahlgren N."/>
            <person name="Fawcett J.A."/>
            <person name="Grimwood J."/>
            <person name="Gundlach H."/>
            <person name="Haberer G."/>
            <person name="Hollister J.D."/>
            <person name="Ossowski S."/>
            <person name="Ottilar R.P."/>
            <person name="Salamov A.A."/>
            <person name="Schneeberger K."/>
            <person name="Spannagl M."/>
            <person name="Wang X."/>
            <person name="Yang L."/>
            <person name="Nasrallah M.E."/>
            <person name="Bergelson J."/>
            <person name="Carrington J.C."/>
            <person name="Gaut B.S."/>
            <person name="Schmutz J."/>
            <person name="Mayer K.F.X."/>
            <person name="Van de Peer Y."/>
            <person name="Grigoriev I.V."/>
            <person name="Nordborg M."/>
            <person name="Weigel D."/>
            <person name="Guo Y.-L."/>
        </authorList>
    </citation>
    <scope>NUCLEOTIDE SEQUENCE [LARGE SCALE GENOMIC DNA]</scope>
    <source>
        <strain evidence="13">cv. MN47</strain>
    </source>
</reference>
<evidence type="ECO:0000256" key="7">
    <source>
        <dbReference type="ARBA" id="ARBA00023125"/>
    </source>
</evidence>
<dbReference type="GO" id="GO:0017017">
    <property type="term" value="F:MAP kinase tyrosine/serine/threonine phosphatase activity"/>
    <property type="evidence" value="ECO:0007669"/>
    <property type="project" value="TreeGrafter"/>
</dbReference>
<dbReference type="EC" id="3.1.3.48" evidence="3"/>
<dbReference type="SMART" id="SM01019">
    <property type="entry name" value="B3"/>
    <property type="match status" value="1"/>
</dbReference>
<dbReference type="GO" id="GO:0005634">
    <property type="term" value="C:nucleus"/>
    <property type="evidence" value="ECO:0007669"/>
    <property type="project" value="UniProtKB-SubCell"/>
</dbReference>
<dbReference type="InterPro" id="IPR000340">
    <property type="entry name" value="Dual-sp_phosphatase_cat-dom"/>
</dbReference>
<dbReference type="PANTHER" id="PTHR10159">
    <property type="entry name" value="DUAL SPECIFICITY PROTEIN PHOSPHATASE"/>
    <property type="match status" value="1"/>
</dbReference>
<keyword evidence="9" id="KW-0539">Nucleus</keyword>
<dbReference type="GO" id="GO:0043409">
    <property type="term" value="P:negative regulation of MAPK cascade"/>
    <property type="evidence" value="ECO:0007669"/>
    <property type="project" value="TreeGrafter"/>
</dbReference>
<evidence type="ECO:0000256" key="8">
    <source>
        <dbReference type="ARBA" id="ARBA00023163"/>
    </source>
</evidence>
<dbReference type="GO" id="GO:0005737">
    <property type="term" value="C:cytoplasm"/>
    <property type="evidence" value="ECO:0007669"/>
    <property type="project" value="TreeGrafter"/>
</dbReference>
<dbReference type="Proteomes" id="UP000008694">
    <property type="component" value="Unassembled WGS sequence"/>
</dbReference>
<keyword evidence="8" id="KW-0804">Transcription</keyword>
<dbReference type="SUPFAM" id="SSF101936">
    <property type="entry name" value="DNA-binding pseudobarrel domain"/>
    <property type="match status" value="1"/>
</dbReference>
<dbReference type="STRING" id="81972.D7KRA1"/>
<proteinExistence type="inferred from homology"/>
<keyword evidence="4" id="KW-0378">Hydrolase</keyword>
<feature type="domain" description="Tyrosine specific protein phosphatases" evidence="10">
    <location>
        <begin position="258"/>
        <end position="310"/>
    </location>
</feature>
<dbReference type="Gramene" id="fgenesh1_pg.C_scaffold_2001640">
    <property type="protein sequence ID" value="fgenesh1_pg.C_scaffold_2001640"/>
    <property type="gene ID" value="fgenesh1_pg.C_scaffold_2001640"/>
</dbReference>
<dbReference type="InterPro" id="IPR012677">
    <property type="entry name" value="Nucleotide-bd_a/b_plait_sf"/>
</dbReference>
<dbReference type="InterPro" id="IPR035979">
    <property type="entry name" value="RBD_domain_sf"/>
</dbReference>
<gene>
    <name evidence="12" type="ORF">ARALYDRAFT_339541</name>
</gene>
<dbReference type="GO" id="GO:0003723">
    <property type="term" value="F:RNA binding"/>
    <property type="evidence" value="ECO:0007669"/>
    <property type="project" value="InterPro"/>
</dbReference>
<dbReference type="SUPFAM" id="SSF52799">
    <property type="entry name" value="(Phosphotyrosine protein) phosphatases II"/>
    <property type="match status" value="1"/>
</dbReference>
<evidence type="ECO:0000313" key="13">
    <source>
        <dbReference type="Proteomes" id="UP000008694"/>
    </source>
</evidence>
<evidence type="ECO:0000256" key="5">
    <source>
        <dbReference type="ARBA" id="ARBA00022912"/>
    </source>
</evidence>
<dbReference type="GO" id="GO:0008330">
    <property type="term" value="F:protein tyrosine/threonine phosphatase activity"/>
    <property type="evidence" value="ECO:0007669"/>
    <property type="project" value="TreeGrafter"/>
</dbReference>
<dbReference type="Gene3D" id="3.30.70.330">
    <property type="match status" value="1"/>
</dbReference>
<dbReference type="GO" id="GO:0003677">
    <property type="term" value="F:DNA binding"/>
    <property type="evidence" value="ECO:0007669"/>
    <property type="project" value="UniProtKB-KW"/>
</dbReference>
<keyword evidence="13" id="KW-1185">Reference proteome</keyword>
<dbReference type="GO" id="GO:0033550">
    <property type="term" value="F:MAP kinase tyrosine phosphatase activity"/>
    <property type="evidence" value="ECO:0007669"/>
    <property type="project" value="TreeGrafter"/>
</dbReference>
<dbReference type="InterPro" id="IPR020422">
    <property type="entry name" value="TYR_PHOSPHATASE_DUAL_dom"/>
</dbReference>
<dbReference type="InterPro" id="IPR003340">
    <property type="entry name" value="B3_DNA-bd"/>
</dbReference>
<comment type="similarity">
    <text evidence="2">Belongs to the protein-tyrosine phosphatase family. Non-receptor class dual specificity subfamily.</text>
</comment>
<dbReference type="PANTHER" id="PTHR10159:SF503">
    <property type="entry name" value="DUAL SPECIFICITY PROTEIN PHOSPHATASE 1B"/>
    <property type="match status" value="1"/>
</dbReference>
<evidence type="ECO:0000256" key="6">
    <source>
        <dbReference type="ARBA" id="ARBA00023015"/>
    </source>
</evidence>
<dbReference type="InterPro" id="IPR000387">
    <property type="entry name" value="Tyr_Pase_dom"/>
</dbReference>
<dbReference type="CDD" id="cd14498">
    <property type="entry name" value="DSP"/>
    <property type="match status" value="1"/>
</dbReference>
<dbReference type="Pfam" id="PF02362">
    <property type="entry name" value="B3"/>
    <property type="match status" value="1"/>
</dbReference>
<keyword evidence="6" id="KW-0805">Transcription regulation</keyword>
<evidence type="ECO:0000256" key="9">
    <source>
        <dbReference type="ARBA" id="ARBA00023242"/>
    </source>
</evidence>
<accession>D7KRA1</accession>
<sequence length="338" mass="38428">MGPRLQTESLVYVFAADQNSFVCVEQLIPISYYEHLPRRLPKTAILMGTGGKIWKVAMKSKHEKVYFERGWANFVADNALKDAEFLSFVFDGYRRYAVSIYGYGEKEINDDETKSDTDYSPDSLDTTTILVESVQVFNKSATSRKRANTIENPEAYLDDPNSISFETALKDRPYELPQTQIVQEREEDGVVPKKLYVRGIPYQSTEDEIRSYFRSCGVITKFDCKMRPEDGAFSAFITFETLELVWCLCFSFIDQAIQSGGGVLVHCFMGMSRSLLILVSLGTVVRVVAYLMKKHGMGFSKAVELIRSRRHQAYPNSGFICSSNNLKNPSKTNLFQDH</sequence>
<name>D7KRA1_ARALL</name>
<organism evidence="13">
    <name type="scientific">Arabidopsis lyrata subsp. lyrata</name>
    <name type="common">Lyre-leaved rock-cress</name>
    <dbReference type="NCBI Taxonomy" id="81972"/>
    <lineage>
        <taxon>Eukaryota</taxon>
        <taxon>Viridiplantae</taxon>
        <taxon>Streptophyta</taxon>
        <taxon>Embryophyta</taxon>
        <taxon>Tracheophyta</taxon>
        <taxon>Spermatophyta</taxon>
        <taxon>Magnoliopsida</taxon>
        <taxon>eudicotyledons</taxon>
        <taxon>Gunneridae</taxon>
        <taxon>Pentapetalae</taxon>
        <taxon>rosids</taxon>
        <taxon>malvids</taxon>
        <taxon>Brassicales</taxon>
        <taxon>Brassicaceae</taxon>
        <taxon>Camelineae</taxon>
        <taxon>Arabidopsis</taxon>
    </lineage>
</organism>
<evidence type="ECO:0000259" key="10">
    <source>
        <dbReference type="PROSITE" id="PS50056"/>
    </source>
</evidence>
<evidence type="ECO:0000259" key="11">
    <source>
        <dbReference type="PROSITE" id="PS50863"/>
    </source>
</evidence>
<dbReference type="Gene3D" id="3.90.190.10">
    <property type="entry name" value="Protein tyrosine phosphatase superfamily"/>
    <property type="match status" value="1"/>
</dbReference>
<protein>
    <recommendedName>
        <fullName evidence="3">protein-tyrosine-phosphatase</fullName>
        <ecNumber evidence="3">3.1.3.48</ecNumber>
    </recommendedName>
</protein>
<dbReference type="SUPFAM" id="SSF54928">
    <property type="entry name" value="RNA-binding domain, RBD"/>
    <property type="match status" value="1"/>
</dbReference>
<dbReference type="AlphaFoldDB" id="D7KRA1"/>
<dbReference type="eggNOG" id="KOG1716">
    <property type="taxonomic scope" value="Eukaryota"/>
</dbReference>
<dbReference type="CDD" id="cd10017">
    <property type="entry name" value="B3_DNA"/>
    <property type="match status" value="1"/>
</dbReference>
<feature type="domain" description="TF-B3" evidence="11">
    <location>
        <begin position="11"/>
        <end position="104"/>
    </location>
</feature>
<dbReference type="InterPro" id="IPR000504">
    <property type="entry name" value="RRM_dom"/>
</dbReference>
<dbReference type="InterPro" id="IPR029021">
    <property type="entry name" value="Prot-tyrosine_phosphatase-like"/>
</dbReference>
<evidence type="ECO:0000313" key="12">
    <source>
        <dbReference type="EMBL" id="EFH65186.1"/>
    </source>
</evidence>
<keyword evidence="5" id="KW-0904">Protein phosphatase</keyword>
<dbReference type="EMBL" id="GL348714">
    <property type="protein sequence ID" value="EFH65186.1"/>
    <property type="molecule type" value="Genomic_DNA"/>
</dbReference>
<dbReference type="PROSITE" id="PS50863">
    <property type="entry name" value="B3"/>
    <property type="match status" value="1"/>
</dbReference>
<dbReference type="Pfam" id="PF00782">
    <property type="entry name" value="DSPc"/>
    <property type="match status" value="1"/>
</dbReference>
<evidence type="ECO:0000256" key="3">
    <source>
        <dbReference type="ARBA" id="ARBA00013064"/>
    </source>
</evidence>
<dbReference type="eggNOG" id="KOG0118">
    <property type="taxonomic scope" value="Eukaryota"/>
</dbReference>
<dbReference type="SMART" id="SM00195">
    <property type="entry name" value="DSPc"/>
    <property type="match status" value="1"/>
</dbReference>
<dbReference type="Pfam" id="PF00076">
    <property type="entry name" value="RRM_1"/>
    <property type="match status" value="1"/>
</dbReference>
<comment type="subcellular location">
    <subcellularLocation>
        <location evidence="1">Nucleus</location>
    </subcellularLocation>
</comment>
<evidence type="ECO:0000256" key="4">
    <source>
        <dbReference type="ARBA" id="ARBA00022801"/>
    </source>
</evidence>
<evidence type="ECO:0000256" key="2">
    <source>
        <dbReference type="ARBA" id="ARBA00008601"/>
    </source>
</evidence>
<dbReference type="HOGENOM" id="CLU_822193_0_0_1"/>
<evidence type="ECO:0000256" key="1">
    <source>
        <dbReference type="ARBA" id="ARBA00004123"/>
    </source>
</evidence>
<dbReference type="Gene3D" id="2.40.330.10">
    <property type="entry name" value="DNA-binding pseudobarrel domain"/>
    <property type="match status" value="1"/>
</dbReference>
<dbReference type="InterPro" id="IPR015300">
    <property type="entry name" value="DNA-bd_pseudobarrel_sf"/>
</dbReference>